<dbReference type="SMR" id="A0A444Z6F1"/>
<keyword evidence="5 7" id="KW-0862">Zinc</keyword>
<dbReference type="InterPro" id="IPR006026">
    <property type="entry name" value="Peptidase_Metallo"/>
</dbReference>
<feature type="binding site" description="in inhibited form" evidence="7">
    <location>
        <position position="181"/>
    </location>
    <ligand>
        <name>Zn(2+)</name>
        <dbReference type="ChEBI" id="CHEBI:29105"/>
        <label>2</label>
        <note>catalytic</note>
    </ligand>
</feature>
<evidence type="ECO:0000313" key="10">
    <source>
        <dbReference type="EMBL" id="RYR09738.1"/>
    </source>
</evidence>
<dbReference type="Gramene" id="arahy.Tifrunner.gnm2.ann2.Ah15g201100.1">
    <property type="protein sequence ID" value="arahy.Tifrunner.gnm2.ann2.Ah15g201100.1-CDS-1"/>
    <property type="gene ID" value="arahy.Tifrunner.gnm2.ann2.Ah15g201100"/>
</dbReference>
<dbReference type="OrthoDB" id="1435517at2759"/>
<dbReference type="PANTHER" id="PTHR10201:SF259">
    <property type="entry name" value="MATRIXIN PROTEIN"/>
    <property type="match status" value="1"/>
</dbReference>
<comment type="cofactor">
    <cofactor evidence="7">
        <name>Ca(2+)</name>
        <dbReference type="ChEBI" id="CHEBI:29108"/>
    </cofactor>
    <text evidence="7">Can bind about 5 Ca(2+) ions per subunit.</text>
</comment>
<comment type="cofactor">
    <cofactor evidence="7">
        <name>Zn(2+)</name>
        <dbReference type="ChEBI" id="CHEBI:29105"/>
    </cofactor>
    <text evidence="7">Binds 2 Zn(2+) ions per subunit.</text>
</comment>
<evidence type="ECO:0000256" key="7">
    <source>
        <dbReference type="PIRSR" id="PIRSR621190-2"/>
    </source>
</evidence>
<dbReference type="EMBL" id="SDMP01000015">
    <property type="protein sequence ID" value="RYR09738.1"/>
    <property type="molecule type" value="Genomic_DNA"/>
</dbReference>
<accession>A0A444Z6F1</accession>
<proteinExistence type="inferred from homology"/>
<comment type="caution">
    <text evidence="10">The sequence shown here is derived from an EMBL/GenBank/DDBJ whole genome shotgun (WGS) entry which is preliminary data.</text>
</comment>
<feature type="binding site" evidence="7">
    <location>
        <position position="301"/>
    </location>
    <ligand>
        <name>Ca(2+)</name>
        <dbReference type="ChEBI" id="CHEBI:29108"/>
        <label>3</label>
    </ligand>
</feature>
<evidence type="ECO:0000256" key="4">
    <source>
        <dbReference type="ARBA" id="ARBA00022801"/>
    </source>
</evidence>
<feature type="binding site" evidence="7">
    <location>
        <position position="327"/>
    </location>
    <ligand>
        <name>Zn(2+)</name>
        <dbReference type="ChEBI" id="CHEBI:29105"/>
        <label>2</label>
        <note>catalytic</note>
    </ligand>
</feature>
<dbReference type="Pfam" id="PF01471">
    <property type="entry name" value="PG_binding_1"/>
    <property type="match status" value="1"/>
</dbReference>
<evidence type="ECO:0000256" key="1">
    <source>
        <dbReference type="ARBA" id="ARBA00009614"/>
    </source>
</evidence>
<gene>
    <name evidence="10" type="ORF">Ahy_B05g078140</name>
</gene>
<organism evidence="10 11">
    <name type="scientific">Arachis hypogaea</name>
    <name type="common">Peanut</name>
    <dbReference type="NCBI Taxonomy" id="3818"/>
    <lineage>
        <taxon>Eukaryota</taxon>
        <taxon>Viridiplantae</taxon>
        <taxon>Streptophyta</taxon>
        <taxon>Embryophyta</taxon>
        <taxon>Tracheophyta</taxon>
        <taxon>Spermatophyta</taxon>
        <taxon>Magnoliopsida</taxon>
        <taxon>eudicotyledons</taxon>
        <taxon>Gunneridae</taxon>
        <taxon>Pentapetalae</taxon>
        <taxon>rosids</taxon>
        <taxon>fabids</taxon>
        <taxon>Fabales</taxon>
        <taxon>Fabaceae</taxon>
        <taxon>Papilionoideae</taxon>
        <taxon>50 kb inversion clade</taxon>
        <taxon>dalbergioids sensu lato</taxon>
        <taxon>Dalbergieae</taxon>
        <taxon>Pterocarpus clade</taxon>
        <taxon>Arachis</taxon>
    </lineage>
</organism>
<dbReference type="GO" id="GO:0031012">
    <property type="term" value="C:extracellular matrix"/>
    <property type="evidence" value="ECO:0007669"/>
    <property type="project" value="InterPro"/>
</dbReference>
<feature type="binding site" evidence="7">
    <location>
        <position position="323"/>
    </location>
    <ligand>
        <name>Zn(2+)</name>
        <dbReference type="ChEBI" id="CHEBI:29105"/>
        <label>2</label>
        <note>catalytic</note>
    </ligand>
</feature>
<evidence type="ECO:0000256" key="6">
    <source>
        <dbReference type="ARBA" id="ARBA00023049"/>
    </source>
</evidence>
<dbReference type="SUPFAM" id="SSF47090">
    <property type="entry name" value="PGBD-like"/>
    <property type="match status" value="1"/>
</dbReference>
<dbReference type="GO" id="GO:0030198">
    <property type="term" value="P:extracellular matrix organization"/>
    <property type="evidence" value="ECO:0007669"/>
    <property type="project" value="TreeGrafter"/>
</dbReference>
<dbReference type="SMART" id="SM00235">
    <property type="entry name" value="ZnMc"/>
    <property type="match status" value="1"/>
</dbReference>
<feature type="chain" id="PRO_5019039305" description="Peptidase metallopeptidase domain-containing protein" evidence="8">
    <location>
        <begin position="24"/>
        <end position="371"/>
    </location>
</feature>
<evidence type="ECO:0000256" key="8">
    <source>
        <dbReference type="SAM" id="SignalP"/>
    </source>
</evidence>
<dbReference type="InterPro" id="IPR002477">
    <property type="entry name" value="Peptidoglycan-bd-like"/>
</dbReference>
<name>A0A444Z6F1_ARAHY</name>
<keyword evidence="6" id="KW-0482">Metalloprotease</keyword>
<evidence type="ECO:0000256" key="3">
    <source>
        <dbReference type="ARBA" id="ARBA00022723"/>
    </source>
</evidence>
<evidence type="ECO:0000256" key="2">
    <source>
        <dbReference type="ARBA" id="ARBA00022670"/>
    </source>
</evidence>
<dbReference type="SUPFAM" id="SSF55486">
    <property type="entry name" value="Metalloproteases ('zincins'), catalytic domain"/>
    <property type="match status" value="1"/>
</dbReference>
<dbReference type="STRING" id="3818.A0A444Z6F1"/>
<dbReference type="InterPro" id="IPR021190">
    <property type="entry name" value="Pept_M10A"/>
</dbReference>
<dbReference type="GO" id="GO:0008270">
    <property type="term" value="F:zinc ion binding"/>
    <property type="evidence" value="ECO:0007669"/>
    <property type="project" value="InterPro"/>
</dbReference>
<evidence type="ECO:0000256" key="5">
    <source>
        <dbReference type="ARBA" id="ARBA00022833"/>
    </source>
</evidence>
<dbReference type="InterPro" id="IPR001818">
    <property type="entry name" value="Pept_M10_metallopeptidase"/>
</dbReference>
<keyword evidence="11" id="KW-1185">Reference proteome</keyword>
<keyword evidence="8" id="KW-0732">Signal</keyword>
<feature type="domain" description="Peptidase metallopeptidase" evidence="9">
    <location>
        <begin position="200"/>
        <end position="369"/>
    </location>
</feature>
<dbReference type="Gene3D" id="3.40.390.10">
    <property type="entry name" value="Collagenase (Catalytic Domain)"/>
    <property type="match status" value="1"/>
</dbReference>
<dbReference type="GO" id="GO:0006508">
    <property type="term" value="P:proteolysis"/>
    <property type="evidence" value="ECO:0007669"/>
    <property type="project" value="UniProtKB-KW"/>
</dbReference>
<feature type="signal peptide" evidence="8">
    <location>
        <begin position="1"/>
        <end position="23"/>
    </location>
</feature>
<protein>
    <recommendedName>
        <fullName evidence="9">Peptidase metallopeptidase domain-containing protein</fullName>
    </recommendedName>
</protein>
<keyword evidence="2" id="KW-0645">Protease</keyword>
<dbReference type="InterPro" id="IPR024079">
    <property type="entry name" value="MetalloPept_cat_dom_sf"/>
</dbReference>
<feature type="binding site" evidence="7">
    <location>
        <position position="341"/>
    </location>
    <ligand>
        <name>Zn(2+)</name>
        <dbReference type="ChEBI" id="CHEBI:29105"/>
        <label>2</label>
        <note>catalytic</note>
    </ligand>
</feature>
<feature type="binding site" evidence="7">
    <location>
        <position position="302"/>
    </location>
    <ligand>
        <name>Ca(2+)</name>
        <dbReference type="ChEBI" id="CHEBI:29108"/>
        <label>1</label>
    </ligand>
</feature>
<evidence type="ECO:0000313" key="11">
    <source>
        <dbReference type="Proteomes" id="UP000289738"/>
    </source>
</evidence>
<dbReference type="PANTHER" id="PTHR10201">
    <property type="entry name" value="MATRIX METALLOPROTEINASE"/>
    <property type="match status" value="1"/>
</dbReference>
<dbReference type="AlphaFoldDB" id="A0A444Z6F1"/>
<feature type="binding site" evidence="7">
    <location>
        <position position="333"/>
    </location>
    <ligand>
        <name>Zn(2+)</name>
        <dbReference type="ChEBI" id="CHEBI:29105"/>
        <label>2</label>
        <note>catalytic</note>
    </ligand>
</feature>
<sequence length="371" mass="42745">MKPYLLSLLLIFVILDTVPTISSSLTFEFKPLPLKTNNPKLTKNIQKALDKSLSGFPKSVINKVLNKELLRTYIINYFKNTDKKGNLKTRRPPSNFTKVREEWHKLMPKSSQINKVEIDGLKTVKEYLSRYGYMPRSKSFTNVLDRRTESAIEDYQKFFNLKASGTLDDKETVKQMSLLRCGVPDVNSFQLSETLLWPLGTGWFPKHRTELTYGFYPASKFSPKAIKVFRDSFKRWSLPLRGFINFTEAKAFDKANIQIGYAAMNELFGVEAVGAAFMVKQSNYHRIFMLIDSSKYWAYPDDNLADTPLWKLGVVDLETVAMHQIGHVLGLNHSSHKESVMYPSILPDQQRKVDLSKDDKEQIRKAFYIVP</sequence>
<reference evidence="10 11" key="1">
    <citation type="submission" date="2019-01" db="EMBL/GenBank/DDBJ databases">
        <title>Sequencing of cultivated peanut Arachis hypogaea provides insights into genome evolution and oil improvement.</title>
        <authorList>
            <person name="Chen X."/>
        </authorList>
    </citation>
    <scope>NUCLEOTIDE SEQUENCE [LARGE SCALE GENOMIC DNA]</scope>
    <source>
        <strain evidence="11">cv. Fuhuasheng</strain>
        <tissue evidence="10">Leaves</tissue>
    </source>
</reference>
<comment type="similarity">
    <text evidence="1">Belongs to the peptidase M10A family. Matrix metalloproteinases (MMPs) subfamily.</text>
</comment>
<dbReference type="Proteomes" id="UP000289738">
    <property type="component" value="Chromosome B05"/>
</dbReference>
<evidence type="ECO:0000259" key="9">
    <source>
        <dbReference type="SMART" id="SM00235"/>
    </source>
</evidence>
<keyword evidence="3 7" id="KW-0479">Metal-binding</keyword>
<dbReference type="Pfam" id="PF00413">
    <property type="entry name" value="Peptidase_M10"/>
    <property type="match status" value="1"/>
</dbReference>
<dbReference type="GO" id="GO:0004222">
    <property type="term" value="F:metalloendopeptidase activity"/>
    <property type="evidence" value="ECO:0007669"/>
    <property type="project" value="InterPro"/>
</dbReference>
<keyword evidence="7" id="KW-0106">Calcium</keyword>
<keyword evidence="4" id="KW-0378">Hydrolase</keyword>
<dbReference type="PRINTS" id="PR00138">
    <property type="entry name" value="MATRIXIN"/>
</dbReference>
<dbReference type="InterPro" id="IPR036365">
    <property type="entry name" value="PGBD-like_sf"/>
</dbReference>
<dbReference type="GO" id="GO:0030574">
    <property type="term" value="P:collagen catabolic process"/>
    <property type="evidence" value="ECO:0007669"/>
    <property type="project" value="TreeGrafter"/>
</dbReference>